<keyword evidence="10" id="KW-0476">Mercury</keyword>
<name>A0A1S1TZH8_9BURK</name>
<geneLocation type="plasmid" evidence="16">
    <name>pMEG01</name>
</geneLocation>
<accession>A0A1S1TZH8</accession>
<evidence type="ECO:0000256" key="6">
    <source>
        <dbReference type="ARBA" id="ARBA00022475"/>
    </source>
</evidence>
<gene>
    <name evidence="16" type="ORF">AKG95_28370</name>
</gene>
<evidence type="ECO:0000256" key="5">
    <source>
        <dbReference type="ARBA" id="ARBA00022466"/>
    </source>
</evidence>
<keyword evidence="6" id="KW-1003">Cell membrane</keyword>
<evidence type="ECO:0000256" key="3">
    <source>
        <dbReference type="ARBA" id="ARBA00017053"/>
    </source>
</evidence>
<sequence length="114" mass="12200">MTIGTKGTLAAGVLAALGASACCAGPLVLLMLGVGGGWASRLIAFELYSPYFTGLTLLLLGLAFYNLYVRRRACAPGDACAADRVIRNQRILYWLVTLPVILLLAFPLYAPLFY</sequence>
<keyword evidence="12 15" id="KW-0472">Membrane</keyword>
<feature type="transmembrane region" description="Helical" evidence="15">
    <location>
        <begin position="48"/>
        <end position="68"/>
    </location>
</feature>
<keyword evidence="9" id="KW-0479">Metal-binding</keyword>
<comment type="function">
    <text evidence="14">Involved in mercury resistance. Probably transfers a mercuric ion from the periplasmic Hg(2+)-binding protein MerP to the cytoplasmic mercuric reductase MerA.</text>
</comment>
<protein>
    <recommendedName>
        <fullName evidence="3">Mercuric transport protein MerT</fullName>
    </recommendedName>
    <alternativeName>
        <fullName evidence="13">Mercury ion transport protein</fullName>
    </alternativeName>
</protein>
<keyword evidence="16" id="KW-0614">Plasmid</keyword>
<evidence type="ECO:0000256" key="10">
    <source>
        <dbReference type="ARBA" id="ARBA00022914"/>
    </source>
</evidence>
<keyword evidence="7" id="KW-0997">Cell inner membrane</keyword>
<organism evidence="16 17">
    <name type="scientific">Janthinobacterium lividum</name>
    <dbReference type="NCBI Taxonomy" id="29581"/>
    <lineage>
        <taxon>Bacteria</taxon>
        <taxon>Pseudomonadati</taxon>
        <taxon>Pseudomonadota</taxon>
        <taxon>Betaproteobacteria</taxon>
        <taxon>Burkholderiales</taxon>
        <taxon>Oxalobacteraceae</taxon>
        <taxon>Janthinobacterium</taxon>
    </lineage>
</organism>
<evidence type="ECO:0000256" key="9">
    <source>
        <dbReference type="ARBA" id="ARBA00022723"/>
    </source>
</evidence>
<dbReference type="EMBL" id="LFKP01000016">
    <property type="protein sequence ID" value="OHV93685.1"/>
    <property type="molecule type" value="Genomic_DNA"/>
</dbReference>
<dbReference type="AlphaFoldDB" id="A0A1S1TZH8"/>
<feature type="transmembrane region" description="Helical" evidence="15">
    <location>
        <begin position="91"/>
        <end position="110"/>
    </location>
</feature>
<evidence type="ECO:0000313" key="16">
    <source>
        <dbReference type="EMBL" id="OHV93685.1"/>
    </source>
</evidence>
<proteinExistence type="inferred from homology"/>
<comment type="similarity">
    <text evidence="2">Belongs to the MerT family.</text>
</comment>
<dbReference type="Pfam" id="PF02411">
    <property type="entry name" value="MerT"/>
    <property type="match status" value="1"/>
</dbReference>
<dbReference type="InterPro" id="IPR003457">
    <property type="entry name" value="Transprt_MerT"/>
</dbReference>
<evidence type="ECO:0000256" key="4">
    <source>
        <dbReference type="ARBA" id="ARBA00022448"/>
    </source>
</evidence>
<dbReference type="RefSeq" id="WP_101481276.1">
    <property type="nucleotide sequence ID" value="NZ_LFKP01000016.1"/>
</dbReference>
<evidence type="ECO:0000256" key="7">
    <source>
        <dbReference type="ARBA" id="ARBA00022519"/>
    </source>
</evidence>
<keyword evidence="4" id="KW-0813">Transport</keyword>
<reference evidence="16 17" key="1">
    <citation type="submission" date="2015-06" db="EMBL/GenBank/DDBJ databases">
        <title>Draft genome sequencing of a biphenyl-degrading bacterium, Janthinobacterium lividum MEG1.</title>
        <authorList>
            <person name="Shimodaira J."/>
            <person name="Hatta T."/>
        </authorList>
    </citation>
    <scope>NUCLEOTIDE SEQUENCE [LARGE SCALE GENOMIC DNA]</scope>
    <source>
        <strain evidence="16 17">MEG1</strain>
        <plasmid evidence="16">pMEG01</plasmid>
    </source>
</reference>
<dbReference type="GO" id="GO:0015097">
    <property type="term" value="F:mercury ion transmembrane transporter activity"/>
    <property type="evidence" value="ECO:0007669"/>
    <property type="project" value="InterPro"/>
</dbReference>
<evidence type="ECO:0000256" key="14">
    <source>
        <dbReference type="ARBA" id="ARBA00045720"/>
    </source>
</evidence>
<comment type="caution">
    <text evidence="16">The sequence shown here is derived from an EMBL/GenBank/DDBJ whole genome shotgun (WGS) entry which is preliminary data.</text>
</comment>
<evidence type="ECO:0000256" key="8">
    <source>
        <dbReference type="ARBA" id="ARBA00022692"/>
    </source>
</evidence>
<evidence type="ECO:0000256" key="13">
    <source>
        <dbReference type="ARBA" id="ARBA00030934"/>
    </source>
</evidence>
<evidence type="ECO:0000256" key="11">
    <source>
        <dbReference type="ARBA" id="ARBA00022989"/>
    </source>
</evidence>
<evidence type="ECO:0000256" key="15">
    <source>
        <dbReference type="SAM" id="Phobius"/>
    </source>
</evidence>
<dbReference type="Gene3D" id="1.10.287.910">
    <property type="entry name" value="bacterial mercury transporter, merf"/>
    <property type="match status" value="1"/>
</dbReference>
<keyword evidence="8 15" id="KW-0812">Transmembrane</keyword>
<evidence type="ECO:0000313" key="17">
    <source>
        <dbReference type="Proteomes" id="UP000179840"/>
    </source>
</evidence>
<dbReference type="PROSITE" id="PS51257">
    <property type="entry name" value="PROKAR_LIPOPROTEIN"/>
    <property type="match status" value="1"/>
</dbReference>
<keyword evidence="5" id="KW-0475">Mercuric resistance</keyword>
<dbReference type="GO" id="GO:0005886">
    <property type="term" value="C:plasma membrane"/>
    <property type="evidence" value="ECO:0007669"/>
    <property type="project" value="UniProtKB-SubCell"/>
</dbReference>
<dbReference type="Proteomes" id="UP000179840">
    <property type="component" value="Unassembled WGS sequence"/>
</dbReference>
<dbReference type="GO" id="GO:0046872">
    <property type="term" value="F:metal ion binding"/>
    <property type="evidence" value="ECO:0007669"/>
    <property type="project" value="UniProtKB-KW"/>
</dbReference>
<comment type="subcellular location">
    <subcellularLocation>
        <location evidence="1">Cell inner membrane</location>
        <topology evidence="1">Multi-pass membrane protein</topology>
    </subcellularLocation>
</comment>
<evidence type="ECO:0000256" key="2">
    <source>
        <dbReference type="ARBA" id="ARBA00008224"/>
    </source>
</evidence>
<evidence type="ECO:0000256" key="12">
    <source>
        <dbReference type="ARBA" id="ARBA00023136"/>
    </source>
</evidence>
<keyword evidence="11 15" id="KW-1133">Transmembrane helix</keyword>
<evidence type="ECO:0000256" key="1">
    <source>
        <dbReference type="ARBA" id="ARBA00004429"/>
    </source>
</evidence>